<proteinExistence type="predicted"/>
<evidence type="ECO:0000313" key="2">
    <source>
        <dbReference type="EMBL" id="KAG7133129.1"/>
    </source>
</evidence>
<evidence type="ECO:0000313" key="3">
    <source>
        <dbReference type="Proteomes" id="UP000689129"/>
    </source>
</evidence>
<comment type="caution">
    <text evidence="2">The sequence shown here is derived from an EMBL/GenBank/DDBJ whole genome shotgun (WGS) entry which is preliminary data.</text>
</comment>
<dbReference type="OrthoDB" id="5059029at2759"/>
<protein>
    <recommendedName>
        <fullName evidence="1">Secreted protein CSS2 C-terminal domain-containing protein</fullName>
    </recommendedName>
</protein>
<accession>A0A8I3AR19</accession>
<reference evidence="2" key="1">
    <citation type="journal article" date="2021" name="Mol. Plant Pathol.">
        <title>A 20-kb lineage-specific genomic region tames virulence in pathogenic amphidiploid Verticillium longisporum.</title>
        <authorList>
            <person name="Harting R."/>
            <person name="Starke J."/>
            <person name="Kusch H."/>
            <person name="Poggeler S."/>
            <person name="Maurus I."/>
            <person name="Schluter R."/>
            <person name="Landesfeind M."/>
            <person name="Bulla I."/>
            <person name="Nowrousian M."/>
            <person name="de Jonge R."/>
            <person name="Stahlhut G."/>
            <person name="Hoff K.J."/>
            <person name="Asshauer K.P."/>
            <person name="Thurmer A."/>
            <person name="Stanke M."/>
            <person name="Daniel R."/>
            <person name="Morgenstern B."/>
            <person name="Thomma B.P.H.J."/>
            <person name="Kronstad J.W."/>
            <person name="Braus-Stromeyer S.A."/>
            <person name="Braus G.H."/>
        </authorList>
    </citation>
    <scope>NUCLEOTIDE SEQUENCE</scope>
    <source>
        <strain evidence="2">Vl32</strain>
    </source>
</reference>
<sequence length="129" mass="14150">MAQDADLRRLEPYAVCDYIGIAADYVGTGLQQILKTFNAVVMNRREKGGCGVVSGSAGDGSVVYRYFPAGHDCDAKAESRTIAGAIEHHLKSLDDGKLCRTECMDLTDMYCGPKLPFNSCRFFNKKTEL</sequence>
<evidence type="ECO:0000259" key="1">
    <source>
        <dbReference type="Pfam" id="PF20521"/>
    </source>
</evidence>
<dbReference type="Proteomes" id="UP000689129">
    <property type="component" value="Unassembled WGS sequence"/>
</dbReference>
<organism evidence="2 3">
    <name type="scientific">Verticillium longisporum</name>
    <name type="common">Verticillium dahliae var. longisporum</name>
    <dbReference type="NCBI Taxonomy" id="100787"/>
    <lineage>
        <taxon>Eukaryota</taxon>
        <taxon>Fungi</taxon>
        <taxon>Dikarya</taxon>
        <taxon>Ascomycota</taxon>
        <taxon>Pezizomycotina</taxon>
        <taxon>Sordariomycetes</taxon>
        <taxon>Hypocreomycetidae</taxon>
        <taxon>Glomerellales</taxon>
        <taxon>Plectosphaerellaceae</taxon>
        <taxon>Verticillium</taxon>
    </lineage>
</organism>
<dbReference type="EMBL" id="JAEMWZ010000168">
    <property type="protein sequence ID" value="KAG7133129.1"/>
    <property type="molecule type" value="Genomic_DNA"/>
</dbReference>
<dbReference type="Pfam" id="PF20521">
    <property type="entry name" value="DUF6736"/>
    <property type="match status" value="1"/>
</dbReference>
<dbReference type="InterPro" id="IPR046624">
    <property type="entry name" value="CSS2_C"/>
</dbReference>
<feature type="domain" description="Secreted protein CSS2 C-terminal" evidence="1">
    <location>
        <begin position="26"/>
        <end position="107"/>
    </location>
</feature>
<dbReference type="AlphaFoldDB" id="A0A8I3AR19"/>
<name>A0A8I3AR19_VERLO</name>
<gene>
    <name evidence="2" type="ORF">HYQ45_008666</name>
</gene>